<keyword evidence="1" id="KW-0677">Repeat</keyword>
<dbReference type="InterPro" id="IPR002885">
    <property type="entry name" value="PPR_rpt"/>
</dbReference>
<dbReference type="FunFam" id="1.25.40.10:FF:000381">
    <property type="entry name" value="Pentatricopeptide repeat-containing protein"/>
    <property type="match status" value="1"/>
</dbReference>
<dbReference type="Pfam" id="PF13812">
    <property type="entry name" value="PPR_3"/>
    <property type="match status" value="1"/>
</dbReference>
<dbReference type="Pfam" id="PF01535">
    <property type="entry name" value="PPR"/>
    <property type="match status" value="4"/>
</dbReference>
<feature type="repeat" description="PPR" evidence="2">
    <location>
        <begin position="74"/>
        <end position="108"/>
    </location>
</feature>
<feature type="repeat" description="PPR" evidence="2">
    <location>
        <begin position="478"/>
        <end position="512"/>
    </location>
</feature>
<evidence type="ECO:0000313" key="3">
    <source>
        <dbReference type="EMBL" id="KAH7428931.1"/>
    </source>
</evidence>
<feature type="repeat" description="PPR" evidence="2">
    <location>
        <begin position="680"/>
        <end position="714"/>
    </location>
</feature>
<gene>
    <name evidence="3" type="ORF">KP509_09G023800</name>
</gene>
<dbReference type="AlphaFoldDB" id="A0A8T2TYS8"/>
<name>A0A8T2TYS8_CERRI</name>
<dbReference type="FunFam" id="1.25.40.10:FF:000158">
    <property type="entry name" value="pentatricopeptide repeat-containing protein At2g33680"/>
    <property type="match status" value="1"/>
</dbReference>
<organism evidence="3 4">
    <name type="scientific">Ceratopteris richardii</name>
    <name type="common">Triangle waterfern</name>
    <dbReference type="NCBI Taxonomy" id="49495"/>
    <lineage>
        <taxon>Eukaryota</taxon>
        <taxon>Viridiplantae</taxon>
        <taxon>Streptophyta</taxon>
        <taxon>Embryophyta</taxon>
        <taxon>Tracheophyta</taxon>
        <taxon>Polypodiopsida</taxon>
        <taxon>Polypodiidae</taxon>
        <taxon>Polypodiales</taxon>
        <taxon>Pteridineae</taxon>
        <taxon>Pteridaceae</taxon>
        <taxon>Parkerioideae</taxon>
        <taxon>Ceratopteris</taxon>
    </lineage>
</organism>
<feature type="repeat" description="PPR" evidence="2">
    <location>
        <begin position="807"/>
        <end position="837"/>
    </location>
</feature>
<protein>
    <recommendedName>
        <fullName evidence="5">Pentatricopeptide repeat-containing protein</fullName>
    </recommendedName>
</protein>
<dbReference type="InterPro" id="IPR011990">
    <property type="entry name" value="TPR-like_helical_dom_sf"/>
</dbReference>
<evidence type="ECO:0000256" key="1">
    <source>
        <dbReference type="ARBA" id="ARBA00022737"/>
    </source>
</evidence>
<feature type="repeat" description="PPR" evidence="2">
    <location>
        <begin position="276"/>
        <end position="310"/>
    </location>
</feature>
<dbReference type="InterPro" id="IPR046960">
    <property type="entry name" value="PPR_At4g14850-like_plant"/>
</dbReference>
<keyword evidence="4" id="KW-1185">Reference proteome</keyword>
<proteinExistence type="predicted"/>
<dbReference type="PROSITE" id="PS51375">
    <property type="entry name" value="PPR"/>
    <property type="match status" value="7"/>
</dbReference>
<evidence type="ECO:0008006" key="5">
    <source>
        <dbReference type="Google" id="ProtNLM"/>
    </source>
</evidence>
<evidence type="ECO:0000313" key="4">
    <source>
        <dbReference type="Proteomes" id="UP000825935"/>
    </source>
</evidence>
<dbReference type="PANTHER" id="PTHR47926">
    <property type="entry name" value="PENTATRICOPEPTIDE REPEAT-CONTAINING PROTEIN"/>
    <property type="match status" value="1"/>
</dbReference>
<dbReference type="Pfam" id="PF13041">
    <property type="entry name" value="PPR_2"/>
    <property type="match status" value="4"/>
</dbReference>
<dbReference type="Gene3D" id="1.25.40.10">
    <property type="entry name" value="Tetratricopeptide repeat domain"/>
    <property type="match status" value="8"/>
</dbReference>
<dbReference type="EMBL" id="CM035414">
    <property type="protein sequence ID" value="KAH7428931.1"/>
    <property type="molecule type" value="Genomic_DNA"/>
</dbReference>
<reference evidence="3" key="1">
    <citation type="submission" date="2021-08" db="EMBL/GenBank/DDBJ databases">
        <title>WGS assembly of Ceratopteris richardii.</title>
        <authorList>
            <person name="Marchant D.B."/>
            <person name="Chen G."/>
            <person name="Jenkins J."/>
            <person name="Shu S."/>
            <person name="Leebens-Mack J."/>
            <person name="Grimwood J."/>
            <person name="Schmutz J."/>
            <person name="Soltis P."/>
            <person name="Soltis D."/>
            <person name="Chen Z.-H."/>
        </authorList>
    </citation>
    <scope>NUCLEOTIDE SEQUENCE</scope>
    <source>
        <strain evidence="3">Whitten #5841</strain>
        <tissue evidence="3">Leaf</tissue>
    </source>
</reference>
<dbReference type="NCBIfam" id="TIGR00756">
    <property type="entry name" value="PPR"/>
    <property type="match status" value="8"/>
</dbReference>
<dbReference type="GO" id="GO:0003723">
    <property type="term" value="F:RNA binding"/>
    <property type="evidence" value="ECO:0007669"/>
    <property type="project" value="InterPro"/>
</dbReference>
<feature type="repeat" description="PPR" evidence="2">
    <location>
        <begin position="377"/>
        <end position="411"/>
    </location>
</feature>
<comment type="caution">
    <text evidence="3">The sequence shown here is derived from an EMBL/GenBank/DDBJ whole genome shotgun (WGS) entry which is preliminary data.</text>
</comment>
<dbReference type="GO" id="GO:0048731">
    <property type="term" value="P:system development"/>
    <property type="evidence" value="ECO:0007669"/>
    <property type="project" value="UniProtKB-ARBA"/>
</dbReference>
<evidence type="ECO:0000256" key="2">
    <source>
        <dbReference type="PROSITE-ProRule" id="PRU00708"/>
    </source>
</evidence>
<accession>A0A8T2TYS8</accession>
<dbReference type="FunFam" id="1.25.40.10:FF:000344">
    <property type="entry name" value="Pentatricopeptide repeat-containing protein"/>
    <property type="match status" value="1"/>
</dbReference>
<dbReference type="OrthoDB" id="1902039at2759"/>
<dbReference type="Proteomes" id="UP000825935">
    <property type="component" value="Chromosome 9"/>
</dbReference>
<dbReference type="PANTHER" id="PTHR47926:SF382">
    <property type="entry name" value="PENTACOTRIPEPTIDE-REPEAT REGION OF PRORP DOMAIN-CONTAINING PROTEIN"/>
    <property type="match status" value="1"/>
</dbReference>
<feature type="repeat" description="PPR" evidence="2">
    <location>
        <begin position="175"/>
        <end position="209"/>
    </location>
</feature>
<sequence>MGSTCAASAEQFISLLSKCKKLKDLSLSREIHTRIALFGLEAHLVIGNYLVQNYAGCRSMQDAQFLFNRLAYADEYAWTSLIHSHVEYGEYNDALHLFHSMEGTLVQPSKYTFVAVLKACAHLKALEIGLCIHLRIVKMGYDIDSYIGNTLLNMYSINNTLLETKKLFELLPKKVAVSWNILIAGYRDFGLTDKALECLNEMQSQNVLPNEVTFLEGLQACCSFRAVSKGRGLHSEAIKLGADEDLSVGTTLVNMYSKFGLPVEAQTVIHHLRTSSVVCWNALITGYVESFSVQEALKCLDQMQHYGVAPNSVTFIYGIKACTVSQDLIGGQILHSEIIVTGFDHLPDVGNSLVDFYAKCGTMLETCDVFDKLPKRSVVSWSSLIRGYVENCVNDDALKCFGKMNSEGLFPDAATYVCVLQACEGLESQNIGRDVHVMIVKVGHEKNLYVSNMLLNMYMKGGHLADGRGIFNSLQYQNLISWNTLITGYVEHGLDSECLLLYEQLRLEGLIPDVTTFIPVLKACGFQKNTLIGQQLHAFIVCMGFESDTFLGNSIVDMYSKCGSLVEAHYVFALLLTQTRVSWNSIITGFSEYGLSEDVLRLAREMNDACFSSDITTYVCIIKACRSLKLIVDGQKYHKEIIVKGLEGHLYVGSALVDMYANCGLPVEAQMVLNGLPGRNVVTWTSLITGYMELGLDLDALECFGRMLADHISPSIITYASILRVYSNLLVLSKGEEVYSRIIKEGLLSSCEGCLGKCENKLPCRQSQAGELEDAEFFVMNSLIDMYCKCGNMLDAHNVFGRMDAVDPVTWNALLIGYARQGNTENVLHIFNEVQETSEYLNEVMFLAVLTVCSHDGLIILGKECFQMMIKEYCFFPTLEHLNCLTDLFSRAGQLEAAVAILESMPYEPDLVTWSTLLGASRIFADVHLGKQSFEWVARLDRGNAAAFIVMSNIYAEADMWEDAERIDSERHMLDVSHY</sequence>
<dbReference type="GO" id="GO:0009451">
    <property type="term" value="P:RNA modification"/>
    <property type="evidence" value="ECO:0007669"/>
    <property type="project" value="InterPro"/>
</dbReference>